<dbReference type="Proteomes" id="UP000693970">
    <property type="component" value="Unassembled WGS sequence"/>
</dbReference>
<feature type="region of interest" description="Disordered" evidence="2">
    <location>
        <begin position="753"/>
        <end position="772"/>
    </location>
</feature>
<dbReference type="EMBL" id="JAGRRH010000007">
    <property type="protein sequence ID" value="KAG7366587.1"/>
    <property type="molecule type" value="Genomic_DNA"/>
</dbReference>
<evidence type="ECO:0000313" key="4">
    <source>
        <dbReference type="Proteomes" id="UP000693970"/>
    </source>
</evidence>
<organism evidence="3 4">
    <name type="scientific">Nitzschia inconspicua</name>
    <dbReference type="NCBI Taxonomy" id="303405"/>
    <lineage>
        <taxon>Eukaryota</taxon>
        <taxon>Sar</taxon>
        <taxon>Stramenopiles</taxon>
        <taxon>Ochrophyta</taxon>
        <taxon>Bacillariophyta</taxon>
        <taxon>Bacillariophyceae</taxon>
        <taxon>Bacillariophycidae</taxon>
        <taxon>Bacillariales</taxon>
        <taxon>Bacillariaceae</taxon>
        <taxon>Nitzschia</taxon>
    </lineage>
</organism>
<gene>
    <name evidence="3" type="ORF">IV203_029257</name>
</gene>
<feature type="compositionally biased region" description="Polar residues" evidence="2">
    <location>
        <begin position="1578"/>
        <end position="1598"/>
    </location>
</feature>
<feature type="region of interest" description="Disordered" evidence="2">
    <location>
        <begin position="968"/>
        <end position="1003"/>
    </location>
</feature>
<comment type="caution">
    <text evidence="3">The sequence shown here is derived from an EMBL/GenBank/DDBJ whole genome shotgun (WGS) entry which is preliminary data.</text>
</comment>
<feature type="compositionally biased region" description="Basic residues" evidence="2">
    <location>
        <begin position="152"/>
        <end position="161"/>
    </location>
</feature>
<feature type="compositionally biased region" description="Basic residues" evidence="2">
    <location>
        <begin position="1"/>
        <end position="10"/>
    </location>
</feature>
<dbReference type="PANTHER" id="PTHR15073">
    <property type="entry name" value="MICROTUBULE-ASSOCIATED PROTEIN"/>
    <property type="match status" value="1"/>
</dbReference>
<proteinExistence type="predicted"/>
<feature type="region of interest" description="Disordered" evidence="2">
    <location>
        <begin position="1"/>
        <end position="255"/>
    </location>
</feature>
<evidence type="ECO:0000313" key="3">
    <source>
        <dbReference type="EMBL" id="KAG7366587.1"/>
    </source>
</evidence>
<accession>A0A9K3LR42</accession>
<reference evidence="3" key="1">
    <citation type="journal article" date="2021" name="Sci. Rep.">
        <title>Diploid genomic architecture of Nitzschia inconspicua, an elite biomass production diatom.</title>
        <authorList>
            <person name="Oliver A."/>
            <person name="Podell S."/>
            <person name="Pinowska A."/>
            <person name="Traller J.C."/>
            <person name="Smith S.R."/>
            <person name="McClure R."/>
            <person name="Beliaev A."/>
            <person name="Bohutskyi P."/>
            <person name="Hill E.A."/>
            <person name="Rabines A."/>
            <person name="Zheng H."/>
            <person name="Allen L.Z."/>
            <person name="Kuo A."/>
            <person name="Grigoriev I.V."/>
            <person name="Allen A.E."/>
            <person name="Hazlebeck D."/>
            <person name="Allen E.E."/>
        </authorList>
    </citation>
    <scope>NUCLEOTIDE SEQUENCE</scope>
    <source>
        <strain evidence="3">Hildebrandi</strain>
    </source>
</reference>
<feature type="compositionally biased region" description="Basic and acidic residues" evidence="2">
    <location>
        <begin position="753"/>
        <end position="764"/>
    </location>
</feature>
<name>A0A9K3LR42_9STRA</name>
<reference evidence="3" key="2">
    <citation type="submission" date="2021-04" db="EMBL/GenBank/DDBJ databases">
        <authorList>
            <person name="Podell S."/>
        </authorList>
    </citation>
    <scope>NUCLEOTIDE SEQUENCE</scope>
    <source>
        <strain evidence="3">Hildebrandi</strain>
    </source>
</reference>
<dbReference type="OrthoDB" id="49621at2759"/>
<dbReference type="InterPro" id="IPR051483">
    <property type="entry name" value="MAP7_domain-containing"/>
</dbReference>
<keyword evidence="4" id="KW-1185">Reference proteome</keyword>
<feature type="compositionally biased region" description="Polar residues" evidence="2">
    <location>
        <begin position="1222"/>
        <end position="1235"/>
    </location>
</feature>
<feature type="region of interest" description="Disordered" evidence="2">
    <location>
        <begin position="1282"/>
        <end position="1352"/>
    </location>
</feature>
<feature type="compositionally biased region" description="Low complexity" evidence="2">
    <location>
        <begin position="210"/>
        <end position="221"/>
    </location>
</feature>
<feature type="compositionally biased region" description="Polar residues" evidence="2">
    <location>
        <begin position="11"/>
        <end position="26"/>
    </location>
</feature>
<sequence>MSRKRPKRQRNPTTIYSDDRPNTFTTKRWKGQIVYGPEQPQLAAKVSASAPTVPSKTNESTRATTTTTETTVAINKRGPGRPPRKKSLEFPPPPRPTSLSNGNKTTAAATITTTTSRSNNGAAAVSLSSAGSTSPIYDKTTNTSLNPFLPVVKRKRGRPPKKKDTGISPSSHSVVRPPPPASTDVRSRPTTPTIKTVTRSTPLPPPPPTKSSTTSAAPTKVAIVSKPTSSPVRRKRSSSHNTTLPALMRTPSWTPPQNDLEGTFLNHPVTLAPILPPVLKNDNYVDATAATSDDVELKQLKAKYPAVYNDGGVPKACTTSVAPFSSSAQSTNVTTILSKNQQLSQTSQLPSWTPLYNPPVYFEDDYDRETGQLDVESTVPVTRQITALTVRKPHHDYLALGDSAGFVLIYALDKMQLPVARLESVACQQRARPEQERLRAELRKRRTKKSSNGSNNNSRRSSKTNGLALMSSSHNNSNHVVSGPQSSSSILIDTSDTTIHALGMIGERVVLATSVELECMDVPSATSLWVCPLTSNRFVTSLDMHLHTFDVLVSCSKNDVPSPSTAAQIQQPSSLMLLQHSKNNVEICDANSPMLVRSPSCTAIWDVGCDNRLMFVALSANRQELELVLVSGGSIEQWKVACKTKIPIKASGSAANYLASSQTKLTQSSGGEYTLVASSRGIRLYQTESLQLIHVYGDQLSLHGQSVMWKDCWLVGSFFHEGKGLHKSRQSAVAPWLEIDDWLAYSMKDNDDDSKIAHEGEKETSNPSTITAATSDLPPYIVGVTHIKGPPELCETLHVWKVEHASVVPSLSIPLPHKGDGALGLAGGGISNASGDDRVIVVTNDGQAHALLPKMESNFAGIMYPPGYQIITDNIEFIEEEDALDEVVEYDDLTDAQGESEDEEVNIFDQVEEEDMDEELKEAMRQSLLEHRRQEEARAAMMHDYDVDILNPQKKDFSFLPCRPEPYLRQFTHTPEDDDDDDEDEEETEATKQPGEKAAEESDVLLSNPQKEEMSSGASFIAHVLEALPNMEKPQPVEDEDCLSFTTTKVVVAVNPVPVVPARPGRGRKSRAGNVETMLKASINPYLQSMMLGQQGVPTDGSGSHFRKGLNASGDSNANVQLQGRDWNGSNTGHSTPDPRSATADEAAVALGLLGLSPTPGDAAQAKPTDVLAAVVPPTTPGLTTSHGSAYLSASTLSSLPVKFGTSGHDAMGNKIEGGTVESMTASSDRGSVTEESVEDVPARPKAPLPCKNCHACRGRHVIHTCGKRALPIDYDEVAKAERERKEKEEEERKRQRAEKRRLADQRRREAKKLKQRELEDQRLREEEDERREKEKERRLQEDFASQDLNRQRRNQIVASYAQYQEQGSSELNSVNYSQPQSTSTKTTEVVTPAAPSVFETLSTPQVSSTFEDLSRPRVGSIFEQASRMMDDSGAARFVSAGEMAAMYTKTSGAAASAQSYICPAPLSIPPPPAPPAVNSLSRASMASAAAQLEALDGLAALAELARVTPAAASKPEAAPVAKERLSSFSYAVQTVAPSTQTSESDLGSFTYAASHGFMSGEVKKGIPSYATIRGQANGDTAPNNGGSEQQLHQQTVETYVWPPRREEQD</sequence>
<feature type="compositionally biased region" description="Basic and acidic residues" evidence="2">
    <location>
        <begin position="1282"/>
        <end position="1294"/>
    </location>
</feature>
<feature type="compositionally biased region" description="Basic and acidic residues" evidence="2">
    <location>
        <begin position="431"/>
        <end position="441"/>
    </location>
</feature>
<feature type="compositionally biased region" description="Polar residues" evidence="2">
    <location>
        <begin position="1113"/>
        <end position="1135"/>
    </location>
</feature>
<protein>
    <submittedName>
        <fullName evidence="3">Uncharacterized protein</fullName>
    </submittedName>
</protein>
<feature type="compositionally biased region" description="Low complexity" evidence="2">
    <location>
        <begin position="450"/>
        <end position="487"/>
    </location>
</feature>
<evidence type="ECO:0000256" key="1">
    <source>
        <dbReference type="ARBA" id="ARBA00023054"/>
    </source>
</evidence>
<feature type="region of interest" description="Disordered" evidence="2">
    <location>
        <begin position="1097"/>
        <end position="1143"/>
    </location>
</feature>
<feature type="compositionally biased region" description="Low complexity" evidence="2">
    <location>
        <begin position="105"/>
        <end position="134"/>
    </location>
</feature>
<evidence type="ECO:0000256" key="2">
    <source>
        <dbReference type="SAM" id="MobiDB-lite"/>
    </source>
</evidence>
<feature type="region of interest" description="Disordered" evidence="2">
    <location>
        <begin position="1222"/>
        <end position="1245"/>
    </location>
</feature>
<feature type="compositionally biased region" description="Basic and acidic residues" evidence="2">
    <location>
        <begin position="1316"/>
        <end position="1342"/>
    </location>
</feature>
<keyword evidence="1" id="KW-0175">Coiled coil</keyword>
<dbReference type="PANTHER" id="PTHR15073:SF1">
    <property type="entry name" value="RETICULOCYTE-BINDING PROTEIN HOMOLOG 2A"/>
    <property type="match status" value="1"/>
</dbReference>
<feature type="compositionally biased region" description="Acidic residues" evidence="2">
    <location>
        <begin position="976"/>
        <end position="988"/>
    </location>
</feature>
<feature type="compositionally biased region" description="Low complexity" evidence="2">
    <location>
        <begin position="57"/>
        <end position="71"/>
    </location>
</feature>
<feature type="region of interest" description="Disordered" evidence="2">
    <location>
        <begin position="1574"/>
        <end position="1610"/>
    </location>
</feature>
<feature type="region of interest" description="Disordered" evidence="2">
    <location>
        <begin position="1371"/>
        <end position="1390"/>
    </location>
</feature>
<feature type="region of interest" description="Disordered" evidence="2">
    <location>
        <begin position="426"/>
        <end position="487"/>
    </location>
</feature>